<keyword evidence="4" id="KW-1185">Reference proteome</keyword>
<evidence type="ECO:0000256" key="3">
    <source>
        <dbReference type="SAM" id="MobiDB-lite"/>
    </source>
</evidence>
<dbReference type="InterPro" id="IPR039740">
    <property type="entry name" value="CNOT10"/>
</dbReference>
<dbReference type="InterPro" id="IPR019734">
    <property type="entry name" value="TPR_rpt"/>
</dbReference>
<dbReference type="RefSeq" id="XP_005754428.2">
    <property type="nucleotide sequence ID" value="XM_005754371.2"/>
</dbReference>
<dbReference type="Gene3D" id="1.25.40.10">
    <property type="entry name" value="Tetratricopeptide repeat domain"/>
    <property type="match status" value="2"/>
</dbReference>
<dbReference type="GO" id="GO:0005737">
    <property type="term" value="C:cytoplasm"/>
    <property type="evidence" value="ECO:0007669"/>
    <property type="project" value="UniProtKB-SubCell"/>
</dbReference>
<feature type="region of interest" description="Disordered" evidence="3">
    <location>
        <begin position="467"/>
        <end position="501"/>
    </location>
</feature>
<dbReference type="InterPro" id="IPR011990">
    <property type="entry name" value="TPR-like_helical_dom_sf"/>
</dbReference>
<dbReference type="Proteomes" id="UP000695023">
    <property type="component" value="Unplaced"/>
</dbReference>
<keyword evidence="2" id="KW-0804">Transcription</keyword>
<dbReference type="Pfam" id="PF13181">
    <property type="entry name" value="TPR_8"/>
    <property type="match status" value="1"/>
</dbReference>
<keyword evidence="2" id="KW-0943">RNA-mediated gene silencing</keyword>
<dbReference type="GO" id="GO:0005634">
    <property type="term" value="C:nucleus"/>
    <property type="evidence" value="ECO:0007669"/>
    <property type="project" value="UniProtKB-SubCell"/>
</dbReference>
<comment type="subcellular location">
    <subcellularLocation>
        <location evidence="2">Cytoplasm</location>
    </subcellularLocation>
    <subcellularLocation>
        <location evidence="2">Nucleus</location>
    </subcellularLocation>
</comment>
<keyword evidence="2" id="KW-0805">Transcription regulation</keyword>
<protein>
    <recommendedName>
        <fullName evidence="2">CCR4-NOT transcription complex subunit 10</fullName>
    </recommendedName>
</protein>
<dbReference type="GO" id="GO:0006402">
    <property type="term" value="P:mRNA catabolic process"/>
    <property type="evidence" value="ECO:0007669"/>
    <property type="project" value="TreeGrafter"/>
</dbReference>
<keyword evidence="2" id="KW-0539">Nucleus</keyword>
<dbReference type="SMART" id="SM00028">
    <property type="entry name" value="TPR"/>
    <property type="match status" value="4"/>
</dbReference>
<dbReference type="PANTHER" id="PTHR12979:SF5">
    <property type="entry name" value="CCR4-NOT TRANSCRIPTION COMPLEX SUBUNIT 10"/>
    <property type="match status" value="1"/>
</dbReference>
<proteinExistence type="inferred from homology"/>
<dbReference type="PANTHER" id="PTHR12979">
    <property type="entry name" value="CCR4-NOT TRANSCRIPTION COMPLEX SUBUNIT 10"/>
    <property type="match status" value="1"/>
</dbReference>
<gene>
    <name evidence="5" type="primary">cnot10</name>
</gene>
<evidence type="ECO:0000256" key="2">
    <source>
        <dbReference type="RuleBase" id="RU367083"/>
    </source>
</evidence>
<organism evidence="4 5">
    <name type="scientific">Pundamilia nyererei</name>
    <dbReference type="NCBI Taxonomy" id="303518"/>
    <lineage>
        <taxon>Eukaryota</taxon>
        <taxon>Metazoa</taxon>
        <taxon>Chordata</taxon>
        <taxon>Craniata</taxon>
        <taxon>Vertebrata</taxon>
        <taxon>Euteleostomi</taxon>
        <taxon>Actinopterygii</taxon>
        <taxon>Neopterygii</taxon>
        <taxon>Teleostei</taxon>
        <taxon>Neoteleostei</taxon>
        <taxon>Acanthomorphata</taxon>
        <taxon>Ovalentaria</taxon>
        <taxon>Cichlomorphae</taxon>
        <taxon>Cichliformes</taxon>
        <taxon>Cichlidae</taxon>
        <taxon>African cichlids</taxon>
        <taxon>Pseudocrenilabrinae</taxon>
        <taxon>Haplochromini</taxon>
        <taxon>Pundamilia</taxon>
    </lineage>
</organism>
<reference evidence="5" key="1">
    <citation type="submission" date="2025-08" db="UniProtKB">
        <authorList>
            <consortium name="RefSeq"/>
        </authorList>
    </citation>
    <scope>IDENTIFICATION</scope>
</reference>
<keyword evidence="2" id="KW-0963">Cytoplasm</keyword>
<evidence type="ECO:0000313" key="5">
    <source>
        <dbReference type="RefSeq" id="XP_005754428.2"/>
    </source>
</evidence>
<dbReference type="GO" id="GO:0017148">
    <property type="term" value="P:negative regulation of translation"/>
    <property type="evidence" value="ECO:0007669"/>
    <property type="project" value="TreeGrafter"/>
</dbReference>
<dbReference type="SUPFAM" id="SSF48452">
    <property type="entry name" value="TPR-like"/>
    <property type="match status" value="2"/>
</dbReference>
<feature type="region of interest" description="Disordered" evidence="3">
    <location>
        <begin position="601"/>
        <end position="621"/>
    </location>
</feature>
<dbReference type="GO" id="GO:0031047">
    <property type="term" value="P:regulatory ncRNA-mediated gene silencing"/>
    <property type="evidence" value="ECO:0007669"/>
    <property type="project" value="UniProtKB-UniRule"/>
</dbReference>
<accession>A0A9Y3S3H7</accession>
<comment type="similarity">
    <text evidence="1 2">Belongs to the CNOT10 family.</text>
</comment>
<evidence type="ECO:0000313" key="4">
    <source>
        <dbReference type="Proteomes" id="UP000695023"/>
    </source>
</evidence>
<comment type="function">
    <text evidence="2">Component of the CCR4-NOT complex which is one of the major cellular mRNA deadenylases and is linked to various cellular processes including bulk mRNA degradation, miRNA-mediated repression, translational repression during translational initiation and general transcription regulation.</text>
</comment>
<feature type="compositionally biased region" description="Low complexity" evidence="3">
    <location>
        <begin position="475"/>
        <end position="492"/>
    </location>
</feature>
<name>A0A9Y3S3H7_9CICH</name>
<dbReference type="GeneID" id="102215531"/>
<feature type="region of interest" description="Disordered" evidence="3">
    <location>
        <begin position="1"/>
        <end position="26"/>
    </location>
</feature>
<dbReference type="AlphaFoldDB" id="A0A9Y3S3H7"/>
<keyword evidence="2" id="KW-0810">Translation regulation</keyword>
<sequence>MAENTEQNEAKHDGSPSPGMTDQEKEMAASAYEAFTAGRCDEALRHLEALQELTKEDYKIAMNKAVVEFYKSGQTTTGLLKQTLMSMKNQVHTSAEDVDGLDDVENSFLYYNQAIIHYYMRQFSDAICIGEKLYQFLEPFEEKFAQSVCFLLVDLYLLTFQPEKALHLLTVLDKLSVQGSNKNGKGEKDGGNQKAELAAMIEAAKSKIHQYKVRAYIQMKSSKACKREIKSVMNTAGNSAPSLFLKSNFEYLRGNYRKAVKLLNSSNIAEHAGPIKTGECVRCMFWNNLGCIHFAMGKHNLGIFYFKKALQENDHTCAQLGDGSNGQSKKFTGIPMCALLANKRYELLYNCGIQLLHIGRPLAAFECLMEAVQVYHFNPRLWLRLAECCISANKGGSEQESKGLPCKKGIVQSVVGQGYHRKIILASQSMQNTMYSEGQSAAIPVASMEFAAICLRNALLLLPEHQQQELKTENSSKNSSQSGSTESGSENSDACSGKGQDADKFLSAAPSSPLRKQEVENLRCSILACSSYVALALGDNLIALNHAEKLLHQTKLSGSLKFLGHLYAAEALISLDRISDAIAHLNPENVSDVSVGMLMNEQDQGSDKGDEPVESSGKQTPLCYPSSVTSARAMMLFNLGSAYCLRSEYDKARKCLTQAASMMNSKEIPPEAILLGVYLELQNGNTQLALQIIKRNQLLPTTQQRVSPDFRKKPIQPLQLPSSFTQIQRK</sequence>
<dbReference type="CTD" id="25904"/>
<evidence type="ECO:0000256" key="1">
    <source>
        <dbReference type="ARBA" id="ARBA00010080"/>
    </source>
</evidence>
<dbReference type="GO" id="GO:0030014">
    <property type="term" value="C:CCR4-NOT complex"/>
    <property type="evidence" value="ECO:0007669"/>
    <property type="project" value="UniProtKB-UniRule"/>
</dbReference>